<keyword evidence="3" id="KW-1185">Reference proteome</keyword>
<feature type="domain" description="PPM-type phosphatase" evidence="1">
    <location>
        <begin position="18"/>
        <end position="259"/>
    </location>
</feature>
<gene>
    <name evidence="2" type="ORF">WKW77_13170</name>
</gene>
<evidence type="ECO:0000259" key="1">
    <source>
        <dbReference type="PROSITE" id="PS51746"/>
    </source>
</evidence>
<dbReference type="Gene3D" id="3.60.40.10">
    <property type="entry name" value="PPM-type phosphatase domain"/>
    <property type="match status" value="1"/>
</dbReference>
<dbReference type="PROSITE" id="PS51746">
    <property type="entry name" value="PPM_2"/>
    <property type="match status" value="1"/>
</dbReference>
<proteinExistence type="predicted"/>
<evidence type="ECO:0000313" key="3">
    <source>
        <dbReference type="Proteomes" id="UP001365846"/>
    </source>
</evidence>
<dbReference type="PANTHER" id="PTHR47992">
    <property type="entry name" value="PROTEIN PHOSPHATASE"/>
    <property type="match status" value="1"/>
</dbReference>
<evidence type="ECO:0000313" key="2">
    <source>
        <dbReference type="EMBL" id="MEJ8812025.1"/>
    </source>
</evidence>
<dbReference type="EMBL" id="JBBKZU010000005">
    <property type="protein sequence ID" value="MEJ8812025.1"/>
    <property type="molecule type" value="Genomic_DNA"/>
</dbReference>
<dbReference type="SMART" id="SM00332">
    <property type="entry name" value="PP2Cc"/>
    <property type="match status" value="1"/>
</dbReference>
<accession>A0ABU8VEC5</accession>
<protein>
    <submittedName>
        <fullName evidence="2">Stp1/IreP family PP2C-type Ser/Thr phosphatase</fullName>
    </submittedName>
</protein>
<dbReference type="Proteomes" id="UP001365846">
    <property type="component" value="Unassembled WGS sequence"/>
</dbReference>
<dbReference type="Pfam" id="PF13672">
    <property type="entry name" value="PP2C_2"/>
    <property type="match status" value="1"/>
</dbReference>
<name>A0ABU8VEC5_9BURK</name>
<dbReference type="InterPro" id="IPR015655">
    <property type="entry name" value="PP2C"/>
</dbReference>
<sequence length="269" mass="28306">MSNTSAPVSVEAGALSWDFAALTDPGRVRANNEDTIAFDASLGLVLLADGMGGYNGGEVASGMAIALLQASFGRWLAHAGPHAHPKAIRRALQAGTDEANAAILEAGIANVQLQGMGTTLVLATFGQQRVIVGHIGDSRCYRLRGEKLELLTRDHSLLQEQLDAGAITPEQAVQSPHRNLVTRALGIERQVELEMHEHSVRPGDLFLLCSDGLSEMVPDAQLFTLLLQNIALPEKATLLVAAANENGGRDNISVVLARACGAGVPETPA</sequence>
<dbReference type="CDD" id="cd00143">
    <property type="entry name" value="PP2Cc"/>
    <property type="match status" value="1"/>
</dbReference>
<dbReference type="SMART" id="SM00331">
    <property type="entry name" value="PP2C_SIG"/>
    <property type="match status" value="1"/>
</dbReference>
<dbReference type="InterPro" id="IPR001932">
    <property type="entry name" value="PPM-type_phosphatase-like_dom"/>
</dbReference>
<dbReference type="InterPro" id="IPR036457">
    <property type="entry name" value="PPM-type-like_dom_sf"/>
</dbReference>
<dbReference type="RefSeq" id="WP_340357294.1">
    <property type="nucleotide sequence ID" value="NZ_JBBKZU010000005.1"/>
</dbReference>
<dbReference type="SUPFAM" id="SSF81606">
    <property type="entry name" value="PP2C-like"/>
    <property type="match status" value="1"/>
</dbReference>
<organism evidence="2 3">
    <name type="scientific">Variovorax ureilyticus</name>
    <dbReference type="NCBI Taxonomy" id="1836198"/>
    <lineage>
        <taxon>Bacteria</taxon>
        <taxon>Pseudomonadati</taxon>
        <taxon>Pseudomonadota</taxon>
        <taxon>Betaproteobacteria</taxon>
        <taxon>Burkholderiales</taxon>
        <taxon>Comamonadaceae</taxon>
        <taxon>Variovorax</taxon>
    </lineage>
</organism>
<comment type="caution">
    <text evidence="2">The sequence shown here is derived from an EMBL/GenBank/DDBJ whole genome shotgun (WGS) entry which is preliminary data.</text>
</comment>
<reference evidence="2 3" key="1">
    <citation type="submission" date="2024-03" db="EMBL/GenBank/DDBJ databases">
        <title>Novel species of the genus Variovorax.</title>
        <authorList>
            <person name="Liu Q."/>
            <person name="Xin Y.-H."/>
        </authorList>
    </citation>
    <scope>NUCLEOTIDE SEQUENCE [LARGE SCALE GENOMIC DNA]</scope>
    <source>
        <strain evidence="2 3">KACC 18899</strain>
    </source>
</reference>
<dbReference type="NCBIfam" id="NF033484">
    <property type="entry name" value="Stp1_PP2C_phos"/>
    <property type="match status" value="1"/>
</dbReference>